<evidence type="ECO:0000313" key="2">
    <source>
        <dbReference type="Proteomes" id="UP000827872"/>
    </source>
</evidence>
<organism evidence="1 2">
    <name type="scientific">Sphaerodactylus townsendi</name>
    <dbReference type="NCBI Taxonomy" id="933632"/>
    <lineage>
        <taxon>Eukaryota</taxon>
        <taxon>Metazoa</taxon>
        <taxon>Chordata</taxon>
        <taxon>Craniata</taxon>
        <taxon>Vertebrata</taxon>
        <taxon>Euteleostomi</taxon>
        <taxon>Lepidosauria</taxon>
        <taxon>Squamata</taxon>
        <taxon>Bifurcata</taxon>
        <taxon>Gekkota</taxon>
        <taxon>Sphaerodactylidae</taxon>
        <taxon>Sphaerodactylus</taxon>
    </lineage>
</organism>
<sequence length="103" mass="11778">MISSSSKEINCVQMKLRFLSMNCLLMWHSFPGELEQNTVRHPFPCTLLLKLPLIPFAAWLIYVVRGTGNVVRGTEMFSLLTHGNVVHSMGENSVCSYRSQNWF</sequence>
<proteinExistence type="predicted"/>
<evidence type="ECO:0000313" key="1">
    <source>
        <dbReference type="EMBL" id="KAH7992195.1"/>
    </source>
</evidence>
<protein>
    <submittedName>
        <fullName evidence="1">Uncharacterized protein</fullName>
    </submittedName>
</protein>
<reference evidence="1" key="1">
    <citation type="submission" date="2021-08" db="EMBL/GenBank/DDBJ databases">
        <title>The first chromosome-level gecko genome reveals the dynamic sex chromosomes of Neotropical dwarf geckos (Sphaerodactylidae: Sphaerodactylus).</title>
        <authorList>
            <person name="Pinto B.J."/>
            <person name="Keating S.E."/>
            <person name="Gamble T."/>
        </authorList>
    </citation>
    <scope>NUCLEOTIDE SEQUENCE</scope>
    <source>
        <strain evidence="1">TG3544</strain>
    </source>
</reference>
<name>A0ACB8EI67_9SAUR</name>
<keyword evidence="2" id="KW-1185">Reference proteome</keyword>
<comment type="caution">
    <text evidence="1">The sequence shown here is derived from an EMBL/GenBank/DDBJ whole genome shotgun (WGS) entry which is preliminary data.</text>
</comment>
<gene>
    <name evidence="1" type="ORF">K3G42_020392</name>
</gene>
<dbReference type="EMBL" id="CM037616">
    <property type="protein sequence ID" value="KAH7992195.1"/>
    <property type="molecule type" value="Genomic_DNA"/>
</dbReference>
<accession>A0ACB8EI67</accession>
<dbReference type="Proteomes" id="UP000827872">
    <property type="component" value="Linkage Group LG03"/>
</dbReference>